<proteinExistence type="predicted"/>
<sequence length="310" mass="34660">MVLLDHVRTFDGIDSSVEFSGKHFKTSIDNLATAIDKEVTRFLIALKPPALDKEIRELCPKINAGFFQLVQLLNQIPKSAGLTYLKGVTLVNTFISDKVALDKTVLAELAYTSTSGIFWEHCKQLTQIPVDNRAAVVVKWKSSVGDLVRDAVDELKESVQEAQEAQEAQKDDSAENDGYSSDESLGDFDPDIPAERLADARKAQQLVTMARLVCDKIALRCIRDCDDVTDEKNVWLDRLLELGQPVQGCVDDLVAALFIEDETWSRQMAVETGNLVRAWTITFVDDSHLKWFEMAQTRLNSILNESPVAR</sequence>
<keyword evidence="4" id="KW-1185">Reference proteome</keyword>
<evidence type="ECO:0000256" key="1">
    <source>
        <dbReference type="SAM" id="MobiDB-lite"/>
    </source>
</evidence>
<dbReference type="InterPro" id="IPR026907">
    <property type="entry name" value="GCIP-like"/>
</dbReference>
<dbReference type="Pfam" id="PF13324">
    <property type="entry name" value="GCIP_N"/>
    <property type="match status" value="1"/>
</dbReference>
<comment type="caution">
    <text evidence="3">The sequence shown here is derived from an EMBL/GenBank/DDBJ whole genome shotgun (WGS) entry which is preliminary data.</text>
</comment>
<dbReference type="AlphaFoldDB" id="A0A1Y1VZV5"/>
<feature type="region of interest" description="Disordered" evidence="1">
    <location>
        <begin position="159"/>
        <end position="188"/>
    </location>
</feature>
<name>A0A1Y1VZV5_9FUNG</name>
<gene>
    <name evidence="3" type="ORF">DL89DRAFT_269828</name>
</gene>
<dbReference type="InterPro" id="IPR049317">
    <property type="entry name" value="GCIP-like_N"/>
</dbReference>
<evidence type="ECO:0000313" key="4">
    <source>
        <dbReference type="Proteomes" id="UP000193922"/>
    </source>
</evidence>
<dbReference type="RefSeq" id="XP_040740742.1">
    <property type="nucleotide sequence ID" value="XM_040888446.1"/>
</dbReference>
<protein>
    <recommendedName>
        <fullName evidence="2">Cyclin-D1-binding protein 1-like N-terminal domain-containing protein</fullName>
    </recommendedName>
</protein>
<dbReference type="EMBL" id="MCFD01000014">
    <property type="protein sequence ID" value="ORX66783.1"/>
    <property type="molecule type" value="Genomic_DNA"/>
</dbReference>
<evidence type="ECO:0000313" key="3">
    <source>
        <dbReference type="EMBL" id="ORX66783.1"/>
    </source>
</evidence>
<dbReference type="Proteomes" id="UP000193922">
    <property type="component" value="Unassembled WGS sequence"/>
</dbReference>
<evidence type="ECO:0000259" key="2">
    <source>
        <dbReference type="Pfam" id="PF13324"/>
    </source>
</evidence>
<dbReference type="Gene3D" id="1.20.1420.10">
    <property type="entry name" value="Talin, central domain"/>
    <property type="match status" value="1"/>
</dbReference>
<feature type="domain" description="Cyclin-D1-binding protein 1-like N-terminal" evidence="2">
    <location>
        <begin position="28"/>
        <end position="160"/>
    </location>
</feature>
<dbReference type="GO" id="GO:0005634">
    <property type="term" value="C:nucleus"/>
    <property type="evidence" value="ECO:0007669"/>
    <property type="project" value="TreeGrafter"/>
</dbReference>
<dbReference type="STRING" id="61395.A0A1Y1VZV5"/>
<dbReference type="GeneID" id="63805094"/>
<dbReference type="PANTHER" id="PTHR15492">
    <property type="entry name" value="CYCLIN D1-BINDING PROTEIN 1"/>
    <property type="match status" value="1"/>
</dbReference>
<accession>A0A1Y1VZV5</accession>
<reference evidence="3 4" key="1">
    <citation type="submission" date="2016-07" db="EMBL/GenBank/DDBJ databases">
        <title>Pervasive Adenine N6-methylation of Active Genes in Fungi.</title>
        <authorList>
            <consortium name="DOE Joint Genome Institute"/>
            <person name="Mondo S.J."/>
            <person name="Dannebaum R.O."/>
            <person name="Kuo R.C."/>
            <person name="Labutti K."/>
            <person name="Haridas S."/>
            <person name="Kuo A."/>
            <person name="Salamov A."/>
            <person name="Ahrendt S.R."/>
            <person name="Lipzen A."/>
            <person name="Sullivan W."/>
            <person name="Andreopoulos W.B."/>
            <person name="Clum A."/>
            <person name="Lindquist E."/>
            <person name="Daum C."/>
            <person name="Ramamoorthy G.K."/>
            <person name="Gryganskyi A."/>
            <person name="Culley D."/>
            <person name="Magnuson J.K."/>
            <person name="James T.Y."/>
            <person name="O'Malley M.A."/>
            <person name="Stajich J.E."/>
            <person name="Spatafora J.W."/>
            <person name="Visel A."/>
            <person name="Grigoriev I.V."/>
        </authorList>
    </citation>
    <scope>NUCLEOTIDE SEQUENCE [LARGE SCALE GENOMIC DNA]</scope>
    <source>
        <strain evidence="3 4">ATCC 12442</strain>
    </source>
</reference>
<dbReference type="OrthoDB" id="41588at2759"/>
<dbReference type="Gene3D" id="1.20.1410.10">
    <property type="entry name" value="I/LWEQ domain"/>
    <property type="match status" value="1"/>
</dbReference>
<dbReference type="PANTHER" id="PTHR15492:SF1">
    <property type="entry name" value="CYCLIN-D1-BINDING PROTEIN 1"/>
    <property type="match status" value="1"/>
</dbReference>
<organism evidence="3 4">
    <name type="scientific">Linderina pennispora</name>
    <dbReference type="NCBI Taxonomy" id="61395"/>
    <lineage>
        <taxon>Eukaryota</taxon>
        <taxon>Fungi</taxon>
        <taxon>Fungi incertae sedis</taxon>
        <taxon>Zoopagomycota</taxon>
        <taxon>Kickxellomycotina</taxon>
        <taxon>Kickxellomycetes</taxon>
        <taxon>Kickxellales</taxon>
        <taxon>Kickxellaceae</taxon>
        <taxon>Linderina</taxon>
    </lineage>
</organism>